<protein>
    <submittedName>
        <fullName evidence="2">Uncharacterized protein</fullName>
    </submittedName>
</protein>
<feature type="transmembrane region" description="Helical" evidence="1">
    <location>
        <begin position="66"/>
        <end position="91"/>
    </location>
</feature>
<accession>A0A2U8GM85</accession>
<feature type="transmembrane region" description="Helical" evidence="1">
    <location>
        <begin position="29"/>
        <end position="51"/>
    </location>
</feature>
<proteinExistence type="predicted"/>
<gene>
    <name evidence="2" type="ORF">CEW83_01595</name>
</gene>
<evidence type="ECO:0000313" key="2">
    <source>
        <dbReference type="EMBL" id="AWI74076.1"/>
    </source>
</evidence>
<dbReference type="RefSeq" id="WP_108947784.1">
    <property type="nucleotide sequence ID" value="NZ_CP022187.1"/>
</dbReference>
<keyword evidence="1" id="KW-0812">Transmembrane</keyword>
<evidence type="ECO:0000313" key="3">
    <source>
        <dbReference type="Proteomes" id="UP000244930"/>
    </source>
</evidence>
<dbReference type="Proteomes" id="UP000244930">
    <property type="component" value="Chromosome"/>
</dbReference>
<sequence>MTTKNWKRLPGSRTEPAGQERKVLRKLPMIALAGTAACVSVSLLARLAWWGDKTDDTLRALQMIDIWVIAAVVLHWTVVLTVAIFCFIVFVMKGPGYIADGYTLPDKNAPL</sequence>
<keyword evidence="1" id="KW-1133">Transmembrane helix</keyword>
<dbReference type="AlphaFoldDB" id="A0A2U8GM85"/>
<name>A0A2U8GM85_9RHOO</name>
<dbReference type="EMBL" id="CP022187">
    <property type="protein sequence ID" value="AWI74076.1"/>
    <property type="molecule type" value="Genomic_DNA"/>
</dbReference>
<organism evidence="2 3">
    <name type="scientific">Parazoarcus communis</name>
    <dbReference type="NCBI Taxonomy" id="41977"/>
    <lineage>
        <taxon>Bacteria</taxon>
        <taxon>Pseudomonadati</taxon>
        <taxon>Pseudomonadota</taxon>
        <taxon>Betaproteobacteria</taxon>
        <taxon>Rhodocyclales</taxon>
        <taxon>Zoogloeaceae</taxon>
        <taxon>Parazoarcus</taxon>
    </lineage>
</organism>
<dbReference type="KEGG" id="acom:CEW83_01595"/>
<keyword evidence="1" id="KW-0472">Membrane</keyword>
<evidence type="ECO:0000256" key="1">
    <source>
        <dbReference type="SAM" id="Phobius"/>
    </source>
</evidence>
<reference evidence="2 3" key="1">
    <citation type="submission" date="2017-06" db="EMBL/GenBank/DDBJ databases">
        <title>Azoarcus.</title>
        <authorList>
            <person name="Woo J.-H."/>
            <person name="Kim H.-S."/>
        </authorList>
    </citation>
    <scope>NUCLEOTIDE SEQUENCE [LARGE SCALE GENOMIC DNA]</scope>
    <source>
        <strain evidence="2 3">TSPY31</strain>
    </source>
</reference>
<keyword evidence="3" id="KW-1185">Reference proteome</keyword>